<dbReference type="AlphaFoldDB" id="A0A3P5WVQ9"/>
<evidence type="ECO:0000313" key="1">
    <source>
        <dbReference type="EMBL" id="VDC19000.1"/>
    </source>
</evidence>
<keyword evidence="2" id="KW-1185">Reference proteome</keyword>
<evidence type="ECO:0000313" key="2">
    <source>
        <dbReference type="Proteomes" id="UP000277498"/>
    </source>
</evidence>
<organism evidence="1 2">
    <name type="scientific">Pseudogemmobacter humi</name>
    <dbReference type="NCBI Taxonomy" id="2483812"/>
    <lineage>
        <taxon>Bacteria</taxon>
        <taxon>Pseudomonadati</taxon>
        <taxon>Pseudomonadota</taxon>
        <taxon>Alphaproteobacteria</taxon>
        <taxon>Rhodobacterales</taxon>
        <taxon>Paracoccaceae</taxon>
        <taxon>Pseudogemmobacter</taxon>
    </lineage>
</organism>
<dbReference type="EMBL" id="UXAW01000024">
    <property type="protein sequence ID" value="VDC19000.1"/>
    <property type="molecule type" value="Genomic_DNA"/>
</dbReference>
<reference evidence="1 2" key="1">
    <citation type="submission" date="2018-11" db="EMBL/GenBank/DDBJ databases">
        <authorList>
            <person name="Criscuolo A."/>
        </authorList>
    </citation>
    <scope>NUCLEOTIDE SEQUENCE [LARGE SCALE GENOMIC DNA]</scope>
    <source>
        <strain evidence="1">ACIP111625</strain>
    </source>
</reference>
<accession>A0A3P5WVQ9</accession>
<protein>
    <submittedName>
        <fullName evidence="1">Uncharacterized protein</fullName>
    </submittedName>
</protein>
<dbReference type="Proteomes" id="UP000277498">
    <property type="component" value="Unassembled WGS sequence"/>
</dbReference>
<gene>
    <name evidence="1" type="ORF">XINFAN_00047</name>
</gene>
<name>A0A3P5WVQ9_9RHOB</name>
<proteinExistence type="predicted"/>
<sequence length="452" mass="48065">MQFPFCEMGCVLVPFLGFHLDIGVGEFGAQGGFEFLVGVEGADGVEEVERQFRRVLDQVAVLVHVDVRARARIGVGADAVEAGGKDHRLHQVRVRGAVGQAQLEAARAGHAHHMGAVVAGPGHRIRRPGRARGGARRVDPLVAVDGRAAQKRQRRGVFHDPAEEGAALIRQAKLFAVVGEGVRLAVGRPDRDMGMAAVAGLADQGLGHEGRAQPVFLGQHPGHELEEGVFVGGGQNVVVFPVHLELAVGVLMVVLIGLPAVHQHGVGDFLDQIVAPQDGVLIVAGLDRIVEFIGHAAPVGPQQEEFGLDPGLDAQAHGRGLGHQFAQHVPRRLVEILAAHHAVRGDPGHFRVPGQLDHGRGIGDRQHVGMRRRHIEPGRETGETGAVLAHALDRLGRRQLGALIPQKIGERDHEVADAALFGIALQLGSGLGFFPDVSFVQGHPLDSLLCRL</sequence>